<name>Q2GVI8_CHAGB</name>
<protein>
    <submittedName>
        <fullName evidence="1">Uncharacterized protein</fullName>
    </submittedName>
</protein>
<reference evidence="2" key="1">
    <citation type="journal article" date="2015" name="Genome Announc.">
        <title>Draft genome sequence of the cellulolytic fungus Chaetomium globosum.</title>
        <authorList>
            <person name="Cuomo C.A."/>
            <person name="Untereiner W.A."/>
            <person name="Ma L.-J."/>
            <person name="Grabherr M."/>
            <person name="Birren B.W."/>
        </authorList>
    </citation>
    <scope>NUCLEOTIDE SEQUENCE [LARGE SCALE GENOMIC DNA]</scope>
    <source>
        <strain evidence="2">ATCC 6205 / CBS 148.51 / DSM 1962 / NBRC 6347 / NRRL 1970</strain>
    </source>
</reference>
<evidence type="ECO:0000313" key="2">
    <source>
        <dbReference type="Proteomes" id="UP000001056"/>
    </source>
</evidence>
<proteinExistence type="predicted"/>
<dbReference type="GeneID" id="4393953"/>
<accession>Q2GVI8</accession>
<evidence type="ECO:0000313" key="1">
    <source>
        <dbReference type="EMBL" id="EAQ86763.1"/>
    </source>
</evidence>
<dbReference type="Proteomes" id="UP000001056">
    <property type="component" value="Unassembled WGS sequence"/>
</dbReference>
<keyword evidence="2" id="KW-1185">Reference proteome</keyword>
<dbReference type="VEuPathDB" id="FungiDB:CHGG_08016"/>
<dbReference type="EMBL" id="CH408033">
    <property type="protein sequence ID" value="EAQ86763.1"/>
    <property type="molecule type" value="Genomic_DNA"/>
</dbReference>
<organism evidence="1 2">
    <name type="scientific">Chaetomium globosum (strain ATCC 6205 / CBS 148.51 / DSM 1962 / NBRC 6347 / NRRL 1970)</name>
    <name type="common">Soil fungus</name>
    <dbReference type="NCBI Taxonomy" id="306901"/>
    <lineage>
        <taxon>Eukaryota</taxon>
        <taxon>Fungi</taxon>
        <taxon>Dikarya</taxon>
        <taxon>Ascomycota</taxon>
        <taxon>Pezizomycotina</taxon>
        <taxon>Sordariomycetes</taxon>
        <taxon>Sordariomycetidae</taxon>
        <taxon>Sordariales</taxon>
        <taxon>Chaetomiaceae</taxon>
        <taxon>Chaetomium</taxon>
    </lineage>
</organism>
<dbReference type="HOGENOM" id="CLU_3087062_0_0_1"/>
<gene>
    <name evidence="1" type="ORF">CHGG_08016</name>
</gene>
<dbReference type="RefSeq" id="XP_001225672.1">
    <property type="nucleotide sequence ID" value="XM_001225671.1"/>
</dbReference>
<dbReference type="AlphaFoldDB" id="Q2GVI8"/>
<sequence length="52" mass="5903">MDQDLLTLQRHAVYCPERRELSLTFGDGVQRGGFNIFAFVLAIENFVKISAD</sequence>
<dbReference type="InParanoid" id="Q2GVI8"/>